<evidence type="ECO:0000313" key="2">
    <source>
        <dbReference type="Proteomes" id="UP000250123"/>
    </source>
</evidence>
<sequence length="55" mass="6354">MNKQIKQKFDTYPTNITQILMGPTSDIIPMTQLKHCLSLALKYHSIKKSTHHSSR</sequence>
<dbReference type="AlphaFoldDB" id="A0A330M6V0"/>
<organism evidence="1 2">
    <name type="scientific">Shewanella benthica</name>
    <dbReference type="NCBI Taxonomy" id="43661"/>
    <lineage>
        <taxon>Bacteria</taxon>
        <taxon>Pseudomonadati</taxon>
        <taxon>Pseudomonadota</taxon>
        <taxon>Gammaproteobacteria</taxon>
        <taxon>Alteromonadales</taxon>
        <taxon>Shewanellaceae</taxon>
        <taxon>Shewanella</taxon>
    </lineage>
</organism>
<proteinExistence type="predicted"/>
<reference evidence="2" key="1">
    <citation type="submission" date="2018-06" db="EMBL/GenBank/DDBJ databases">
        <authorList>
            <person name="Cea G.-C."/>
            <person name="William W."/>
        </authorList>
    </citation>
    <scope>NUCLEOTIDE SEQUENCE [LARGE SCALE GENOMIC DNA]</scope>
    <source>
        <strain evidence="2">DB21MT-2</strain>
    </source>
</reference>
<dbReference type="KEGG" id="sbk:SHEWBE_3161"/>
<dbReference type="Proteomes" id="UP000250123">
    <property type="component" value="Chromosome SHEWBE"/>
</dbReference>
<gene>
    <name evidence="1" type="ORF">SHEWBE_3161</name>
</gene>
<protein>
    <submittedName>
        <fullName evidence="1">Uncharacterized protein</fullName>
    </submittedName>
</protein>
<dbReference type="EMBL" id="LS483452">
    <property type="protein sequence ID" value="SQH77124.1"/>
    <property type="molecule type" value="Genomic_DNA"/>
</dbReference>
<accession>A0A330M6V0</accession>
<evidence type="ECO:0000313" key="1">
    <source>
        <dbReference type="EMBL" id="SQH77124.1"/>
    </source>
</evidence>
<name>A0A330M6V0_9GAMM</name>